<dbReference type="AlphaFoldDB" id="A0A2P2IJ27"/>
<dbReference type="EMBL" id="GGEC01000742">
    <property type="protein sequence ID" value="MBW81225.1"/>
    <property type="molecule type" value="Transcribed_RNA"/>
</dbReference>
<organism evidence="1">
    <name type="scientific">Rhizophora mucronata</name>
    <name type="common">Asiatic mangrove</name>
    <dbReference type="NCBI Taxonomy" id="61149"/>
    <lineage>
        <taxon>Eukaryota</taxon>
        <taxon>Viridiplantae</taxon>
        <taxon>Streptophyta</taxon>
        <taxon>Embryophyta</taxon>
        <taxon>Tracheophyta</taxon>
        <taxon>Spermatophyta</taxon>
        <taxon>Magnoliopsida</taxon>
        <taxon>eudicotyledons</taxon>
        <taxon>Gunneridae</taxon>
        <taxon>Pentapetalae</taxon>
        <taxon>rosids</taxon>
        <taxon>fabids</taxon>
        <taxon>Malpighiales</taxon>
        <taxon>Rhizophoraceae</taxon>
        <taxon>Rhizophora</taxon>
    </lineage>
</organism>
<evidence type="ECO:0000313" key="1">
    <source>
        <dbReference type="EMBL" id="MBW81225.1"/>
    </source>
</evidence>
<proteinExistence type="predicted"/>
<sequence length="17" mass="2104">MNFHSYLLPLRFFFSAL</sequence>
<reference evidence="1" key="1">
    <citation type="submission" date="2018-02" db="EMBL/GenBank/DDBJ databases">
        <title>Rhizophora mucronata_Transcriptome.</title>
        <authorList>
            <person name="Meera S.P."/>
            <person name="Sreeshan A."/>
            <person name="Augustine A."/>
        </authorList>
    </citation>
    <scope>NUCLEOTIDE SEQUENCE</scope>
    <source>
        <tissue evidence="1">Leaf</tissue>
    </source>
</reference>
<protein>
    <submittedName>
        <fullName evidence="1">Uncharacterized protein</fullName>
    </submittedName>
</protein>
<accession>A0A2P2IJ27</accession>
<name>A0A2P2IJ27_RHIMU</name>